<dbReference type="Pfam" id="PF12791">
    <property type="entry name" value="RsgI_N"/>
    <property type="match status" value="1"/>
</dbReference>
<keyword evidence="10" id="KW-1185">Reference proteome</keyword>
<evidence type="ECO:0000256" key="2">
    <source>
        <dbReference type="ARBA" id="ARBA00022475"/>
    </source>
</evidence>
<evidence type="ECO:0000259" key="8">
    <source>
        <dbReference type="PROSITE" id="PS51849"/>
    </source>
</evidence>
<dbReference type="RefSeq" id="WP_191767673.1">
    <property type="nucleotide sequence ID" value="NZ_JACSRA010000003.1"/>
</dbReference>
<accession>A0ABR8PQ29</accession>
<feature type="compositionally biased region" description="Basic and acidic residues" evidence="6">
    <location>
        <begin position="282"/>
        <end position="300"/>
    </location>
</feature>
<protein>
    <submittedName>
        <fullName evidence="9">Anti-sigma factor domain-containing protein</fullName>
    </submittedName>
</protein>
<evidence type="ECO:0000256" key="4">
    <source>
        <dbReference type="ARBA" id="ARBA00022989"/>
    </source>
</evidence>
<feature type="compositionally biased region" description="Basic and acidic residues" evidence="6">
    <location>
        <begin position="309"/>
        <end position="320"/>
    </location>
</feature>
<dbReference type="PROSITE" id="PS51849">
    <property type="entry name" value="RSGI_N"/>
    <property type="match status" value="1"/>
</dbReference>
<name>A0ABR8PQ29_9CLOT</name>
<evidence type="ECO:0000256" key="3">
    <source>
        <dbReference type="ARBA" id="ARBA00022692"/>
    </source>
</evidence>
<evidence type="ECO:0000313" key="9">
    <source>
        <dbReference type="EMBL" id="MBD7910280.1"/>
    </source>
</evidence>
<evidence type="ECO:0000256" key="1">
    <source>
        <dbReference type="ARBA" id="ARBA00004162"/>
    </source>
</evidence>
<dbReference type="Pfam" id="PF23750">
    <property type="entry name" value="RsgI_M"/>
    <property type="match status" value="1"/>
</dbReference>
<feature type="transmembrane region" description="Helical" evidence="7">
    <location>
        <begin position="48"/>
        <end position="70"/>
    </location>
</feature>
<evidence type="ECO:0000256" key="6">
    <source>
        <dbReference type="SAM" id="MobiDB-lite"/>
    </source>
</evidence>
<evidence type="ECO:0000256" key="7">
    <source>
        <dbReference type="SAM" id="Phobius"/>
    </source>
</evidence>
<dbReference type="Proteomes" id="UP000627781">
    <property type="component" value="Unassembled WGS sequence"/>
</dbReference>
<gene>
    <name evidence="9" type="ORF">H9661_02815</name>
</gene>
<organism evidence="9 10">
    <name type="scientific">Clostridium cibarium</name>
    <dbReference type="NCBI Taxonomy" id="2762247"/>
    <lineage>
        <taxon>Bacteria</taxon>
        <taxon>Bacillati</taxon>
        <taxon>Bacillota</taxon>
        <taxon>Clostridia</taxon>
        <taxon>Eubacteriales</taxon>
        <taxon>Clostridiaceae</taxon>
        <taxon>Clostridium</taxon>
    </lineage>
</organism>
<proteinExistence type="predicted"/>
<comment type="subcellular location">
    <subcellularLocation>
        <location evidence="1">Cell membrane</location>
        <topology evidence="1">Single-pass membrane protein</topology>
    </subcellularLocation>
</comment>
<keyword evidence="2" id="KW-1003">Cell membrane</keyword>
<feature type="compositionally biased region" description="Basic and acidic residues" evidence="6">
    <location>
        <begin position="237"/>
        <end position="249"/>
    </location>
</feature>
<comment type="caution">
    <text evidence="9">The sequence shown here is derived from an EMBL/GenBank/DDBJ whole genome shotgun (WGS) entry which is preliminary data.</text>
</comment>
<feature type="compositionally biased region" description="Basic and acidic residues" evidence="6">
    <location>
        <begin position="332"/>
        <end position="341"/>
    </location>
</feature>
<feature type="compositionally biased region" description="Polar residues" evidence="6">
    <location>
        <begin position="264"/>
        <end position="281"/>
    </location>
</feature>
<evidence type="ECO:0000256" key="5">
    <source>
        <dbReference type="ARBA" id="ARBA00023136"/>
    </source>
</evidence>
<keyword evidence="3 7" id="KW-0812">Transmembrane</keyword>
<keyword evidence="5 7" id="KW-0472">Membrane</keyword>
<sequence>MKCIVVEIKNKNAVVLSDNGSIIKVKNDNYQIGEEIQMKRSIVKKSKIKIVAVAAGLIVFLTGASGVYAYNKPYAYVSLDVNPSIEYTVNALDRVIDVNAVNDDGQEIINNIDVENKTIDEAIKNTVSEIAEQGYITEEAGGIVISTSSEDEKNASDAEKLADELKTDAEKTLEENNLNAEVEALSVGRERVLEARELGVTPGKLNLVEKLQKSAANPDDISIEEWLNKPVKDIMKATKANKEEQRVKTEGTATNTEDQEQQGESEATQSELTNSTNSMNSVKEKNENKEVKEKVNKNKETSTTPAKENVNKAEEKKSENKSQGSQGNTEKGNNKENKKDK</sequence>
<dbReference type="InterPro" id="IPR055431">
    <property type="entry name" value="RsgI_M"/>
</dbReference>
<keyword evidence="4 7" id="KW-1133">Transmembrane helix</keyword>
<reference evidence="9 10" key="1">
    <citation type="submission" date="2020-08" db="EMBL/GenBank/DDBJ databases">
        <title>A Genomic Blueprint of the Chicken Gut Microbiome.</title>
        <authorList>
            <person name="Gilroy R."/>
            <person name="Ravi A."/>
            <person name="Getino M."/>
            <person name="Pursley I."/>
            <person name="Horton D.L."/>
            <person name="Alikhan N.-F."/>
            <person name="Baker D."/>
            <person name="Gharbi K."/>
            <person name="Hall N."/>
            <person name="Watson M."/>
            <person name="Adriaenssens E.M."/>
            <person name="Foster-Nyarko E."/>
            <person name="Jarju S."/>
            <person name="Secka A."/>
            <person name="Antonio M."/>
            <person name="Oren A."/>
            <person name="Chaudhuri R."/>
            <person name="La Ragione R.M."/>
            <person name="Hildebrand F."/>
            <person name="Pallen M.J."/>
        </authorList>
    </citation>
    <scope>NUCLEOTIDE SEQUENCE [LARGE SCALE GENOMIC DNA]</scope>
    <source>
        <strain evidence="9 10">Sa3CVN1</strain>
    </source>
</reference>
<feature type="domain" description="RsgI N-terminal anti-sigma" evidence="8">
    <location>
        <begin position="1"/>
        <end position="47"/>
    </location>
</feature>
<feature type="region of interest" description="Disordered" evidence="6">
    <location>
        <begin position="237"/>
        <end position="341"/>
    </location>
</feature>
<dbReference type="InterPro" id="IPR024449">
    <property type="entry name" value="Anti-sigma_RsgI_N"/>
</dbReference>
<dbReference type="EMBL" id="JACSRA010000003">
    <property type="protein sequence ID" value="MBD7910280.1"/>
    <property type="molecule type" value="Genomic_DNA"/>
</dbReference>
<evidence type="ECO:0000313" key="10">
    <source>
        <dbReference type="Proteomes" id="UP000627781"/>
    </source>
</evidence>